<dbReference type="EMBL" id="LR798239">
    <property type="protein sequence ID" value="CAB5212487.1"/>
    <property type="molecule type" value="Genomic_DNA"/>
</dbReference>
<evidence type="ECO:0000313" key="1">
    <source>
        <dbReference type="EMBL" id="CAB4127623.1"/>
    </source>
</evidence>
<dbReference type="EMBL" id="LR796212">
    <property type="protein sequence ID" value="CAB4127623.1"/>
    <property type="molecule type" value="Genomic_DNA"/>
</dbReference>
<dbReference type="SUPFAM" id="SSF55729">
    <property type="entry name" value="Acyl-CoA N-acyltransferases (Nat)"/>
    <property type="match status" value="1"/>
</dbReference>
<protein>
    <submittedName>
        <fullName evidence="1">Uncharacterized protein</fullName>
    </submittedName>
</protein>
<gene>
    <name evidence="2" type="ORF">UFOVP186_21</name>
    <name evidence="1" type="ORF">UFOVP94_22</name>
</gene>
<reference evidence="1" key="1">
    <citation type="submission" date="2020-04" db="EMBL/GenBank/DDBJ databases">
        <authorList>
            <person name="Chiriac C."/>
            <person name="Salcher M."/>
            <person name="Ghai R."/>
            <person name="Kavagutti S V."/>
        </authorList>
    </citation>
    <scope>NUCLEOTIDE SEQUENCE</scope>
</reference>
<organism evidence="1">
    <name type="scientific">uncultured Caudovirales phage</name>
    <dbReference type="NCBI Taxonomy" id="2100421"/>
    <lineage>
        <taxon>Viruses</taxon>
        <taxon>Duplodnaviria</taxon>
        <taxon>Heunggongvirae</taxon>
        <taxon>Uroviricota</taxon>
        <taxon>Caudoviricetes</taxon>
        <taxon>Peduoviridae</taxon>
        <taxon>Maltschvirus</taxon>
        <taxon>Maltschvirus maltsch</taxon>
    </lineage>
</organism>
<evidence type="ECO:0000313" key="2">
    <source>
        <dbReference type="EMBL" id="CAB5212487.1"/>
    </source>
</evidence>
<accession>A0A6J5L327</accession>
<sequence length="174" mass="20106">MLEFKINESTPWAWAWAEHINVPQIVELAQSNFQQEMDHIFHIDPDYYAWQVDRAVTNQSHNLAAEQILIAVDKFNGQLLCYAWIGRGSHIPFSQDEVAEAKMLHLDLTLGVRQRMVLCAQAISHWQTWAEACNIPVLISSSIRGEQRGFMRLHEKMGFTVRGSIAYKRLKDLK</sequence>
<name>A0A6J5L327_9CAUD</name>
<proteinExistence type="predicted"/>
<dbReference type="InterPro" id="IPR016181">
    <property type="entry name" value="Acyl_CoA_acyltransferase"/>
</dbReference>